<feature type="domain" description="PAC" evidence="2">
    <location>
        <begin position="241"/>
        <end position="292"/>
    </location>
</feature>
<dbReference type="InterPro" id="IPR003018">
    <property type="entry name" value="GAF"/>
</dbReference>
<dbReference type="EMBL" id="LKCM01000299">
    <property type="protein sequence ID" value="KPQ41810.1"/>
    <property type="molecule type" value="Genomic_DNA"/>
</dbReference>
<dbReference type="Proteomes" id="UP000050360">
    <property type="component" value="Unassembled WGS sequence"/>
</dbReference>
<dbReference type="SUPFAM" id="SSF55781">
    <property type="entry name" value="GAF domain-like"/>
    <property type="match status" value="1"/>
</dbReference>
<feature type="non-terminal residue" evidence="3">
    <location>
        <position position="352"/>
    </location>
</feature>
<protein>
    <submittedName>
        <fullName evidence="3">Sensory transduction histidine kinase</fullName>
    </submittedName>
</protein>
<dbReference type="CDD" id="cd00130">
    <property type="entry name" value="PAS"/>
    <property type="match status" value="1"/>
</dbReference>
<sequence length="352" mass="38914">LSVLGSEVSFALNHGGTLQETLNLCAESMVRNLDAALARIWTLNKGKNMLEMQASAGMYTHTDGFHSRIPVGKFKIGLIARERIPHLTNEISSDPRIHDKEWAKGEGIAAFAGYPLIIEEELVGVMGIFARKPLTDFTVSALASVADNIALCITRKQAEEEACATLVRLREEKAKTEAIIAAIGDGVSTQDTDFKILYQNKIVKDWMGDHAGEYCYRVYEQKDHICKGCPVAISFQDGKVHRAQRSVPGKNGTSYFDITASPLRDSTGKITAGIEIVRDITESKISEEALKQSEEKYRILIENSQDGIFIIQDAKIEFANETFARMAGCAVDQIIGKDFQEFISPEDFKMVA</sequence>
<dbReference type="GO" id="GO:0016301">
    <property type="term" value="F:kinase activity"/>
    <property type="evidence" value="ECO:0007669"/>
    <property type="project" value="UniProtKB-KW"/>
</dbReference>
<dbReference type="PANTHER" id="PTHR44757:SF2">
    <property type="entry name" value="BIOFILM ARCHITECTURE MAINTENANCE PROTEIN MBAA"/>
    <property type="match status" value="1"/>
</dbReference>
<feature type="non-terminal residue" evidence="3">
    <location>
        <position position="1"/>
    </location>
</feature>
<dbReference type="PROSITE" id="PS50112">
    <property type="entry name" value="PAS"/>
    <property type="match status" value="1"/>
</dbReference>
<evidence type="ECO:0000259" key="1">
    <source>
        <dbReference type="PROSITE" id="PS50112"/>
    </source>
</evidence>
<dbReference type="PANTHER" id="PTHR44757">
    <property type="entry name" value="DIGUANYLATE CYCLASE DGCP"/>
    <property type="match status" value="1"/>
</dbReference>
<organism evidence="3 4">
    <name type="scientific">Candidatus Methanoperedens nitratireducens</name>
    <dbReference type="NCBI Taxonomy" id="1392998"/>
    <lineage>
        <taxon>Archaea</taxon>
        <taxon>Methanobacteriati</taxon>
        <taxon>Methanobacteriota</taxon>
        <taxon>Stenosarchaea group</taxon>
        <taxon>Methanomicrobia</taxon>
        <taxon>Methanosarcinales</taxon>
        <taxon>ANME-2 cluster</taxon>
        <taxon>Candidatus Methanoperedentaceae</taxon>
        <taxon>Candidatus Methanoperedens</taxon>
    </lineage>
</organism>
<feature type="domain" description="PAS" evidence="1">
    <location>
        <begin position="293"/>
        <end position="352"/>
    </location>
</feature>
<dbReference type="SMART" id="SM00065">
    <property type="entry name" value="GAF"/>
    <property type="match status" value="1"/>
</dbReference>
<accession>A0A0N8KQD2</accession>
<dbReference type="Pfam" id="PF13185">
    <property type="entry name" value="GAF_2"/>
    <property type="match status" value="1"/>
</dbReference>
<proteinExistence type="predicted"/>
<keyword evidence="3" id="KW-0418">Kinase</keyword>
<comment type="caution">
    <text evidence="3">The sequence shown here is derived from an EMBL/GenBank/DDBJ whole genome shotgun (WGS) entry which is preliminary data.</text>
</comment>
<dbReference type="AlphaFoldDB" id="A0A0N8KQD2"/>
<evidence type="ECO:0000259" key="2">
    <source>
        <dbReference type="PROSITE" id="PS50113"/>
    </source>
</evidence>
<evidence type="ECO:0000313" key="4">
    <source>
        <dbReference type="Proteomes" id="UP000050360"/>
    </source>
</evidence>
<dbReference type="InterPro" id="IPR052155">
    <property type="entry name" value="Biofilm_reg_signaling"/>
</dbReference>
<keyword evidence="3" id="KW-0808">Transferase</keyword>
<name>A0A0N8KQD2_9EURY</name>
<dbReference type="SUPFAM" id="SSF55785">
    <property type="entry name" value="PYP-like sensor domain (PAS domain)"/>
    <property type="match status" value="2"/>
</dbReference>
<reference evidence="3 4" key="1">
    <citation type="submission" date="2015-09" db="EMBL/GenBank/DDBJ databases">
        <title>A metagenomics-based metabolic model of nitrate-dependent anaerobic oxidation of methane by Methanoperedens-like archaea.</title>
        <authorList>
            <person name="Arshad A."/>
            <person name="Speth D.R."/>
            <person name="De Graaf R.M."/>
            <person name="Op Den Camp H.J."/>
            <person name="Jetten M.S."/>
            <person name="Welte C.U."/>
        </authorList>
    </citation>
    <scope>NUCLEOTIDE SEQUENCE [LARGE SCALE GENOMIC DNA]</scope>
</reference>
<dbReference type="InterPro" id="IPR000700">
    <property type="entry name" value="PAS-assoc_C"/>
</dbReference>
<dbReference type="Pfam" id="PF13426">
    <property type="entry name" value="PAS_9"/>
    <property type="match status" value="1"/>
</dbReference>
<gene>
    <name evidence="3" type="ORF">MPEBLZ_03637</name>
</gene>
<dbReference type="SMART" id="SM00091">
    <property type="entry name" value="PAS"/>
    <property type="match status" value="1"/>
</dbReference>
<dbReference type="Pfam" id="PF13188">
    <property type="entry name" value="PAS_8"/>
    <property type="match status" value="1"/>
</dbReference>
<evidence type="ECO:0000313" key="3">
    <source>
        <dbReference type="EMBL" id="KPQ41810.1"/>
    </source>
</evidence>
<dbReference type="InterPro" id="IPR035965">
    <property type="entry name" value="PAS-like_dom_sf"/>
</dbReference>
<dbReference type="Gene3D" id="3.30.450.20">
    <property type="entry name" value="PAS domain"/>
    <property type="match status" value="2"/>
</dbReference>
<dbReference type="Gene3D" id="3.30.450.40">
    <property type="match status" value="1"/>
</dbReference>
<dbReference type="InterPro" id="IPR000014">
    <property type="entry name" value="PAS"/>
</dbReference>
<dbReference type="InterPro" id="IPR029016">
    <property type="entry name" value="GAF-like_dom_sf"/>
</dbReference>
<dbReference type="NCBIfam" id="TIGR00229">
    <property type="entry name" value="sensory_box"/>
    <property type="match status" value="1"/>
</dbReference>
<dbReference type="PROSITE" id="PS50113">
    <property type="entry name" value="PAC"/>
    <property type="match status" value="1"/>
</dbReference>